<dbReference type="Pfam" id="PF01925">
    <property type="entry name" value="TauE"/>
    <property type="match status" value="1"/>
</dbReference>
<accession>A0A344PPJ4</accession>
<dbReference type="PANTHER" id="PTHR30269">
    <property type="entry name" value="TRANSMEMBRANE PROTEIN YFCA"/>
    <property type="match status" value="1"/>
</dbReference>
<feature type="transmembrane region" description="Helical" evidence="8">
    <location>
        <begin position="222"/>
        <end position="241"/>
    </location>
</feature>
<evidence type="ECO:0000313" key="9">
    <source>
        <dbReference type="EMBL" id="AXC51299.1"/>
    </source>
</evidence>
<feature type="transmembrane region" description="Helical" evidence="8">
    <location>
        <begin position="128"/>
        <end position="153"/>
    </location>
</feature>
<feature type="transmembrane region" description="Helical" evidence="8">
    <location>
        <begin position="165"/>
        <end position="184"/>
    </location>
</feature>
<dbReference type="InterPro" id="IPR002781">
    <property type="entry name" value="TM_pro_TauE-like"/>
</dbReference>
<feature type="transmembrane region" description="Helical" evidence="8">
    <location>
        <begin position="191"/>
        <end position="210"/>
    </location>
</feature>
<evidence type="ECO:0000256" key="7">
    <source>
        <dbReference type="ARBA" id="ARBA00023136"/>
    </source>
</evidence>
<dbReference type="KEGG" id="pars:DRW48_13930"/>
<evidence type="ECO:0000256" key="5">
    <source>
        <dbReference type="ARBA" id="ARBA00022692"/>
    </source>
</evidence>
<feature type="transmembrane region" description="Helical" evidence="8">
    <location>
        <begin position="101"/>
        <end position="121"/>
    </location>
</feature>
<dbReference type="GO" id="GO:0005886">
    <property type="term" value="C:plasma membrane"/>
    <property type="evidence" value="ECO:0007669"/>
    <property type="project" value="UniProtKB-SubCell"/>
</dbReference>
<dbReference type="OrthoDB" id="5472127at2"/>
<keyword evidence="5 8" id="KW-0812">Transmembrane</keyword>
<name>A0A344PPJ4_9RHOB</name>
<gene>
    <name evidence="9" type="ORF">DRW48_13930</name>
</gene>
<protein>
    <recommendedName>
        <fullName evidence="8">Probable membrane transporter protein</fullName>
    </recommendedName>
</protein>
<dbReference type="AlphaFoldDB" id="A0A344PPJ4"/>
<reference evidence="10" key="1">
    <citation type="submission" date="2018-07" db="EMBL/GenBank/DDBJ databases">
        <title>Genome sequencing of Paracoccus sp. SC2-6.</title>
        <authorList>
            <person name="Heo J."/>
            <person name="Kim S.-J."/>
            <person name="Kwon S.-W."/>
        </authorList>
    </citation>
    <scope>NUCLEOTIDE SEQUENCE [LARGE SCALE GENOMIC DNA]</scope>
    <source>
        <strain evidence="10">SC2-6</strain>
    </source>
</reference>
<keyword evidence="10" id="KW-1185">Reference proteome</keyword>
<sequence>MDLLLSWPGLVSALVLVAAGAIQGSTGFGFNMLAAPVLAIMIPSFVPGAMITLAMVVSIGGALVEHSDIHRRDLLAALSGRLVAVMAAALVLGMLAPEAFAAIFGLGVLLAVGLSLSGWHVRPSARNLFIAGATSGFMGTLTSIGAPPMALVYQNTGGARMRATLNAFFVLGSLMSVGALIWAGRYGLRDLALAATMLPFAFLGFLFSGWGRRMMDKGQVRLVILTVSTLSAIVLLARAFGFTG</sequence>
<dbReference type="EMBL" id="CP030918">
    <property type="protein sequence ID" value="AXC51299.1"/>
    <property type="molecule type" value="Genomic_DNA"/>
</dbReference>
<evidence type="ECO:0000256" key="4">
    <source>
        <dbReference type="ARBA" id="ARBA00022475"/>
    </source>
</evidence>
<keyword evidence="6 8" id="KW-1133">Transmembrane helix</keyword>
<feature type="transmembrane region" description="Helical" evidence="8">
    <location>
        <begin position="74"/>
        <end position="95"/>
    </location>
</feature>
<proteinExistence type="inferred from homology"/>
<keyword evidence="3" id="KW-0813">Transport</keyword>
<keyword evidence="7 8" id="KW-0472">Membrane</keyword>
<evidence type="ECO:0000256" key="1">
    <source>
        <dbReference type="ARBA" id="ARBA00004651"/>
    </source>
</evidence>
<evidence type="ECO:0000256" key="2">
    <source>
        <dbReference type="ARBA" id="ARBA00009142"/>
    </source>
</evidence>
<evidence type="ECO:0000313" key="10">
    <source>
        <dbReference type="Proteomes" id="UP000252023"/>
    </source>
</evidence>
<dbReference type="Proteomes" id="UP000252023">
    <property type="component" value="Chromosome"/>
</dbReference>
<keyword evidence="4 8" id="KW-1003">Cell membrane</keyword>
<comment type="subcellular location">
    <subcellularLocation>
        <location evidence="1 8">Cell membrane</location>
        <topology evidence="1 8">Multi-pass membrane protein</topology>
    </subcellularLocation>
</comment>
<evidence type="ECO:0000256" key="6">
    <source>
        <dbReference type="ARBA" id="ARBA00022989"/>
    </source>
</evidence>
<evidence type="ECO:0000256" key="3">
    <source>
        <dbReference type="ARBA" id="ARBA00022448"/>
    </source>
</evidence>
<organism evidence="9 10">
    <name type="scientific">Paracoccus suum</name>
    <dbReference type="NCBI Taxonomy" id="2259340"/>
    <lineage>
        <taxon>Bacteria</taxon>
        <taxon>Pseudomonadati</taxon>
        <taxon>Pseudomonadota</taxon>
        <taxon>Alphaproteobacteria</taxon>
        <taxon>Rhodobacterales</taxon>
        <taxon>Paracoccaceae</taxon>
        <taxon>Paracoccus</taxon>
    </lineage>
</organism>
<dbReference type="InterPro" id="IPR052017">
    <property type="entry name" value="TSUP"/>
</dbReference>
<feature type="transmembrane region" description="Helical" evidence="8">
    <location>
        <begin position="35"/>
        <end position="62"/>
    </location>
</feature>
<evidence type="ECO:0000256" key="8">
    <source>
        <dbReference type="RuleBase" id="RU363041"/>
    </source>
</evidence>
<dbReference type="PANTHER" id="PTHR30269:SF37">
    <property type="entry name" value="MEMBRANE TRANSPORTER PROTEIN"/>
    <property type="match status" value="1"/>
</dbReference>
<comment type="similarity">
    <text evidence="2 8">Belongs to the 4-toluene sulfonate uptake permease (TSUP) (TC 2.A.102) family.</text>
</comment>